<proteinExistence type="predicted"/>
<name>A0A4P7HLS5_9RHOB</name>
<evidence type="ECO:0000313" key="1">
    <source>
        <dbReference type="EMBL" id="QBX34583.1"/>
    </source>
</evidence>
<sequence length="230" mass="24057">MAITPPPTPPNTGNPAQLEERADAFFGWFPSFVADFNDDLPLLRGKTWATRTGSANAITLTAGVVSQTVGTQVRFRAAGTNTGAATINLDGLGAVACRTITGIALPAGYIRTDTETVATYDGTFWVLDRQIERGENSNGEFVRFADGTQICTELLVSTGSINTVWTFPASFGVRADAISATAVTTAGNARIVTFAGIGGPTSVSAQLRTLSDAAAENGSLAWVVATGRWY</sequence>
<accession>A0A4P7HLS5</accession>
<protein>
    <submittedName>
        <fullName evidence="1">Uncharacterized protein</fullName>
    </submittedName>
</protein>
<dbReference type="AlphaFoldDB" id="A0A4P7HLS5"/>
<dbReference type="EMBL" id="CP038439">
    <property type="protein sequence ID" value="QBX34583.1"/>
    <property type="molecule type" value="Genomic_DNA"/>
</dbReference>
<dbReference type="RefSeq" id="WP_135312872.1">
    <property type="nucleotide sequence ID" value="NZ_CP038439.1"/>
</dbReference>
<evidence type="ECO:0000313" key="2">
    <source>
        <dbReference type="Proteomes" id="UP000296374"/>
    </source>
</evidence>
<dbReference type="Proteomes" id="UP000296374">
    <property type="component" value="Chromosome"/>
</dbReference>
<organism evidence="1 2">
    <name type="scientific">Paracoccus liaowanqingii</name>
    <dbReference type="NCBI Taxonomy" id="2560053"/>
    <lineage>
        <taxon>Bacteria</taxon>
        <taxon>Pseudomonadati</taxon>
        <taxon>Pseudomonadota</taxon>
        <taxon>Alphaproteobacteria</taxon>
        <taxon>Rhodobacterales</taxon>
        <taxon>Paracoccaceae</taxon>
        <taxon>Paracoccus</taxon>
    </lineage>
</organism>
<reference evidence="2" key="1">
    <citation type="submission" date="2019-03" db="EMBL/GenBank/DDBJ databases">
        <authorList>
            <person name="Li J."/>
        </authorList>
    </citation>
    <scope>NUCLEOTIDE SEQUENCE [LARGE SCALE GENOMIC DNA]</scope>
    <source>
        <strain evidence="2">2251</strain>
    </source>
</reference>
<gene>
    <name evidence="1" type="ORF">E4191_07565</name>
</gene>
<dbReference type="KEGG" id="plia:E4191_07565"/>